<dbReference type="AlphaFoldDB" id="A0A1D8AE80"/>
<feature type="transmembrane region" description="Helical" evidence="1">
    <location>
        <begin position="202"/>
        <end position="225"/>
    </location>
</feature>
<organism evidence="2 3">
    <name type="scientific">Novosphingobium resinovorum</name>
    <dbReference type="NCBI Taxonomy" id="158500"/>
    <lineage>
        <taxon>Bacteria</taxon>
        <taxon>Pseudomonadati</taxon>
        <taxon>Pseudomonadota</taxon>
        <taxon>Alphaproteobacteria</taxon>
        <taxon>Sphingomonadales</taxon>
        <taxon>Sphingomonadaceae</taxon>
        <taxon>Novosphingobium</taxon>
    </lineage>
</organism>
<dbReference type="EMBL" id="CP017077">
    <property type="protein sequence ID" value="AOR80416.1"/>
    <property type="molecule type" value="Genomic_DNA"/>
</dbReference>
<evidence type="ECO:0008006" key="4">
    <source>
        <dbReference type="Google" id="ProtNLM"/>
    </source>
</evidence>
<dbReference type="RefSeq" id="WP_069709803.1">
    <property type="nucleotide sequence ID" value="NZ_CP017077.1"/>
</dbReference>
<dbReference type="OrthoDB" id="7510310at2"/>
<dbReference type="KEGG" id="nre:BES08_26460"/>
<evidence type="ECO:0000256" key="1">
    <source>
        <dbReference type="SAM" id="Phobius"/>
    </source>
</evidence>
<gene>
    <name evidence="2" type="ORF">BES08_26460</name>
</gene>
<geneLocation type="plasmid" evidence="2 3">
    <name>pSA2</name>
</geneLocation>
<feature type="transmembrane region" description="Helical" evidence="1">
    <location>
        <begin position="93"/>
        <end position="113"/>
    </location>
</feature>
<sequence>MDTKSTTMKLCTYMGALAGTLMFVGIWPLARMFPPLDPALPVAQVADYYRAHQTGILVGGILITSASVLFFPFLAAVATFLKKIEGAISPLTWAFVMIFAYGFVTLFFAGLFFTVAAYRTDRPDAEIAMLSDIAFFLFVMPAVPAFVQNVVTGVAILQDKRARPILPRWLGYMNLWTGLLLLPGFAVGLFKTGPFAWNGVLAFWVPAVVFGIWFNLMIVAMLAAIKRDALAEA</sequence>
<keyword evidence="2" id="KW-0614">Plasmid</keyword>
<keyword evidence="3" id="KW-1185">Reference proteome</keyword>
<feature type="transmembrane region" description="Helical" evidence="1">
    <location>
        <begin position="169"/>
        <end position="190"/>
    </location>
</feature>
<accession>A0A1D8AE80</accession>
<feature type="transmembrane region" description="Helical" evidence="1">
    <location>
        <begin position="56"/>
        <end position="81"/>
    </location>
</feature>
<name>A0A1D8AE80_9SPHN</name>
<evidence type="ECO:0000313" key="2">
    <source>
        <dbReference type="EMBL" id="AOR80416.1"/>
    </source>
</evidence>
<dbReference type="Proteomes" id="UP000094626">
    <property type="component" value="Plasmid pSA2"/>
</dbReference>
<proteinExistence type="predicted"/>
<keyword evidence="1" id="KW-1133">Transmembrane helix</keyword>
<reference evidence="3" key="1">
    <citation type="journal article" date="2017" name="J. Biotechnol.">
        <title>Complete genome sequence of Novosphingobium resinovorum SA1, a versatile xenobiotic-degrading bacterium capable of utilizing sulfanilic acid.</title>
        <authorList>
            <person name="Hegedus B."/>
            <person name="Kos P.B."/>
            <person name="Balint B."/>
            <person name="Maroti G."/>
            <person name="Gan H.M."/>
            <person name="Perei K."/>
            <person name="Rakhely G."/>
        </authorList>
    </citation>
    <scope>NUCLEOTIDE SEQUENCE [LARGE SCALE GENOMIC DNA]</scope>
    <source>
        <strain evidence="3">SA1</strain>
    </source>
</reference>
<feature type="transmembrane region" description="Helical" evidence="1">
    <location>
        <begin position="133"/>
        <end position="157"/>
    </location>
</feature>
<keyword evidence="1" id="KW-0472">Membrane</keyword>
<protein>
    <recommendedName>
        <fullName evidence="4">Integral membrane protein</fullName>
    </recommendedName>
</protein>
<evidence type="ECO:0000313" key="3">
    <source>
        <dbReference type="Proteomes" id="UP000094626"/>
    </source>
</evidence>
<keyword evidence="1" id="KW-0812">Transmembrane</keyword>
<feature type="transmembrane region" description="Helical" evidence="1">
    <location>
        <begin position="12"/>
        <end position="30"/>
    </location>
</feature>